<proteinExistence type="predicted"/>
<organism evidence="2">
    <name type="scientific">Arundo donax</name>
    <name type="common">Giant reed</name>
    <name type="synonym">Donax arundinaceus</name>
    <dbReference type="NCBI Taxonomy" id="35708"/>
    <lineage>
        <taxon>Eukaryota</taxon>
        <taxon>Viridiplantae</taxon>
        <taxon>Streptophyta</taxon>
        <taxon>Embryophyta</taxon>
        <taxon>Tracheophyta</taxon>
        <taxon>Spermatophyta</taxon>
        <taxon>Magnoliopsida</taxon>
        <taxon>Liliopsida</taxon>
        <taxon>Poales</taxon>
        <taxon>Poaceae</taxon>
        <taxon>PACMAD clade</taxon>
        <taxon>Arundinoideae</taxon>
        <taxon>Arundineae</taxon>
        <taxon>Arundo</taxon>
    </lineage>
</organism>
<dbReference type="AlphaFoldDB" id="A0A0A9GND6"/>
<accession>A0A0A9GND6</accession>
<reference evidence="2" key="1">
    <citation type="submission" date="2014-09" db="EMBL/GenBank/DDBJ databases">
        <authorList>
            <person name="Magalhaes I.L.F."/>
            <person name="Oliveira U."/>
            <person name="Santos F.R."/>
            <person name="Vidigal T.H.D.A."/>
            <person name="Brescovit A.D."/>
            <person name="Santos A.J."/>
        </authorList>
    </citation>
    <scope>NUCLEOTIDE SEQUENCE</scope>
    <source>
        <tissue evidence="2">Shoot tissue taken approximately 20 cm above the soil surface</tissue>
    </source>
</reference>
<protein>
    <submittedName>
        <fullName evidence="2">Uncharacterized protein</fullName>
    </submittedName>
</protein>
<evidence type="ECO:0000313" key="2">
    <source>
        <dbReference type="EMBL" id="JAE26610.1"/>
    </source>
</evidence>
<sequence length="27" mass="3170">MQVHIIASTKNKQKDSQDRIWIHPASH</sequence>
<evidence type="ECO:0000256" key="1">
    <source>
        <dbReference type="SAM" id="MobiDB-lite"/>
    </source>
</evidence>
<feature type="compositionally biased region" description="Basic and acidic residues" evidence="1">
    <location>
        <begin position="12"/>
        <end position="21"/>
    </location>
</feature>
<dbReference type="EMBL" id="GBRH01171286">
    <property type="protein sequence ID" value="JAE26610.1"/>
    <property type="molecule type" value="Transcribed_RNA"/>
</dbReference>
<feature type="region of interest" description="Disordered" evidence="1">
    <location>
        <begin position="1"/>
        <end position="27"/>
    </location>
</feature>
<name>A0A0A9GND6_ARUDO</name>
<reference evidence="2" key="2">
    <citation type="journal article" date="2015" name="Data Brief">
        <title>Shoot transcriptome of the giant reed, Arundo donax.</title>
        <authorList>
            <person name="Barrero R.A."/>
            <person name="Guerrero F.D."/>
            <person name="Moolhuijzen P."/>
            <person name="Goolsby J.A."/>
            <person name="Tidwell J."/>
            <person name="Bellgard S.E."/>
            <person name="Bellgard M.I."/>
        </authorList>
    </citation>
    <scope>NUCLEOTIDE SEQUENCE</scope>
    <source>
        <tissue evidence="2">Shoot tissue taken approximately 20 cm above the soil surface</tissue>
    </source>
</reference>